<sequence>MCARETEIRPWRSALKDLRVSAGRLIVYEPRSGGEKGPRILAARQIWPFDGRVSGSTSLGLSGPGQGRREFGCGAAGEDADPKGKRQRVTHDQACSPAVHMRRLADDADSDARCVWRRRLCCGAKKHAVGSPASDMRTVGVCRNEEVSGEITVTLTSVVVSKRLTHSVLVGVGNERRDHGYGAIVENLWARVDFHFAPNRLSPAQALWTRPDYRLLSYLGTYYEKDWVKNPASNTEGSSRGARSVVGQPFRYDKTSTAKQDEDKTGLTMTRCEASWFTESGSSGRLERIVGGSAAEHEIFRPIVEAARLFPPIRAMSPLSLELLPVYACRSPCHSRLADLCDDTRRVDLRLLGDLLAAVPRRFRATDTLPGEASDALRLLMLRGPLHFRGWPATIYLELKIRYGHGAVYENRSYGARRTPNAWLATFQVDRGPRRGWTAGPGPLLPRDLGSVIVVEDSDTSSVSPQGHGVHCTKSGLASKSKQGNRRRKSWRSGRKGLLAEAVASFKASAWLMAPRVRTRLAVSAALAMLDIKGRGAKVSLELEVRENSISISPPNAARQLIAIPSKETRSSLQDQLIHSLQCVPTAATDFATERVKDVKEIRNGLDGWISVE</sequence>
<dbReference type="Proteomes" id="UP000275772">
    <property type="component" value="Unassembled WGS sequence"/>
</dbReference>
<protein>
    <submittedName>
        <fullName evidence="2">Uncharacterized protein</fullName>
    </submittedName>
</protein>
<dbReference type="EMBL" id="UNSH01000071">
    <property type="protein sequence ID" value="SZF05069.1"/>
    <property type="molecule type" value="Genomic_DNA"/>
</dbReference>
<evidence type="ECO:0000313" key="2">
    <source>
        <dbReference type="EMBL" id="SZF05069.1"/>
    </source>
</evidence>
<organism evidence="2 3">
    <name type="scientific">Blumeria hordei</name>
    <name type="common">Barley powdery mildew</name>
    <name type="synonym">Blumeria graminis f. sp. hordei</name>
    <dbReference type="NCBI Taxonomy" id="2867405"/>
    <lineage>
        <taxon>Eukaryota</taxon>
        <taxon>Fungi</taxon>
        <taxon>Dikarya</taxon>
        <taxon>Ascomycota</taxon>
        <taxon>Pezizomycotina</taxon>
        <taxon>Leotiomycetes</taxon>
        <taxon>Erysiphales</taxon>
        <taxon>Erysiphaceae</taxon>
        <taxon>Blumeria</taxon>
    </lineage>
</organism>
<feature type="region of interest" description="Disordered" evidence="1">
    <location>
        <begin position="460"/>
        <end position="493"/>
    </location>
</feature>
<evidence type="ECO:0000256" key="1">
    <source>
        <dbReference type="SAM" id="MobiDB-lite"/>
    </source>
</evidence>
<feature type="compositionally biased region" description="Basic residues" evidence="1">
    <location>
        <begin position="483"/>
        <end position="493"/>
    </location>
</feature>
<dbReference type="AlphaFoldDB" id="A0A383UZ94"/>
<reference evidence="2 3" key="1">
    <citation type="submission" date="2017-11" db="EMBL/GenBank/DDBJ databases">
        <authorList>
            <person name="Kracher B."/>
        </authorList>
    </citation>
    <scope>NUCLEOTIDE SEQUENCE [LARGE SCALE GENOMIC DNA]</scope>
    <source>
        <strain evidence="2 3">RACE1</strain>
    </source>
</reference>
<name>A0A383UZ94_BLUHO</name>
<proteinExistence type="predicted"/>
<evidence type="ECO:0000313" key="3">
    <source>
        <dbReference type="Proteomes" id="UP000275772"/>
    </source>
</evidence>
<dbReference type="VEuPathDB" id="FungiDB:BLGHR1_15869"/>
<accession>A0A383UZ94</accession>
<gene>
    <name evidence="2" type="ORF">BLGHR1_15869</name>
</gene>